<sequence>MTDPFVKCRLPQEIEALAEPGLYPFYLPVEERPGGGEAVVEGRRVLMAGSNDYLALSDDPRLKEAGTAALCRLGSGNSGSRALNGTLALHQRLERELAEFLGRPAAMVVSTGYQANLALSALFGPRDVLLADRHAHASLLDAARLGQARLRRFRHNDMAQLGALLEEAGPEEGVFVLTEGMFSVGGDLCDLPGIAKLAARHGARVVLDSAHDAGLLGAGGRGAAEHYGLGAAVDVQTVTFSKCFGTLGGAVAGPRHVIDYLRHTARAALFSASLPPSCTAAALAALDIIRTEPQRRRAALSAAERLRSGLVAMGFAIPPGGTPTVSLRVGDALAACRFWAGLLAEGVLANVMLPPGVPEGSALIRLSVTAAHTSTQVDRMLEAVATVTRRLGVGGGVGGGSAPVPA</sequence>
<reference evidence="7" key="1">
    <citation type="journal article" date="2019" name="Int. J. Syst. Evol. Microbiol.">
        <title>The Global Catalogue of Microorganisms (GCM) 10K type strain sequencing project: providing services to taxonomists for standard genome sequencing and annotation.</title>
        <authorList>
            <consortium name="The Broad Institute Genomics Platform"/>
            <consortium name="The Broad Institute Genome Sequencing Center for Infectious Disease"/>
            <person name="Wu L."/>
            <person name="Ma J."/>
        </authorList>
    </citation>
    <scope>NUCLEOTIDE SEQUENCE [LARGE SCALE GENOMIC DNA]</scope>
    <source>
        <strain evidence="7">JCM 16904</strain>
    </source>
</reference>
<proteinExistence type="predicted"/>
<dbReference type="InterPro" id="IPR050087">
    <property type="entry name" value="AON_synthase_class-II"/>
</dbReference>
<feature type="domain" description="Aminotransferase class I/classII large" evidence="5">
    <location>
        <begin position="49"/>
        <end position="384"/>
    </location>
</feature>
<comment type="caution">
    <text evidence="6">The sequence shown here is derived from an EMBL/GenBank/DDBJ whole genome shotgun (WGS) entry which is preliminary data.</text>
</comment>
<name>A0ABP7CCJ9_9ACTN</name>
<dbReference type="Proteomes" id="UP001500902">
    <property type="component" value="Unassembled WGS sequence"/>
</dbReference>
<dbReference type="GO" id="GO:0008483">
    <property type="term" value="F:transaminase activity"/>
    <property type="evidence" value="ECO:0007669"/>
    <property type="project" value="UniProtKB-KW"/>
</dbReference>
<dbReference type="InterPro" id="IPR015424">
    <property type="entry name" value="PyrdxlP-dep_Trfase"/>
</dbReference>
<dbReference type="InterPro" id="IPR004839">
    <property type="entry name" value="Aminotransferase_I/II_large"/>
</dbReference>
<protein>
    <recommendedName>
        <fullName evidence="2">8-amino-7-oxononanoate synthase</fullName>
        <ecNumber evidence="2">2.3.1.47</ecNumber>
    </recommendedName>
</protein>
<comment type="catalytic activity">
    <reaction evidence="4">
        <text>6-carboxyhexanoyl-[ACP] + L-alanine + H(+) = (8S)-8-amino-7-oxononanoate + holo-[ACP] + CO2</text>
        <dbReference type="Rhea" id="RHEA:42288"/>
        <dbReference type="Rhea" id="RHEA-COMP:9685"/>
        <dbReference type="Rhea" id="RHEA-COMP:9955"/>
        <dbReference type="ChEBI" id="CHEBI:15378"/>
        <dbReference type="ChEBI" id="CHEBI:16526"/>
        <dbReference type="ChEBI" id="CHEBI:57972"/>
        <dbReference type="ChEBI" id="CHEBI:64479"/>
        <dbReference type="ChEBI" id="CHEBI:78846"/>
        <dbReference type="ChEBI" id="CHEBI:149468"/>
        <dbReference type="EC" id="2.3.1.47"/>
    </reaction>
</comment>
<evidence type="ECO:0000259" key="5">
    <source>
        <dbReference type="Pfam" id="PF00155"/>
    </source>
</evidence>
<evidence type="ECO:0000313" key="6">
    <source>
        <dbReference type="EMBL" id="GAA3687313.1"/>
    </source>
</evidence>
<keyword evidence="6" id="KW-0032">Aminotransferase</keyword>
<dbReference type="RefSeq" id="WP_344885764.1">
    <property type="nucleotide sequence ID" value="NZ_BAAAZP010000104.1"/>
</dbReference>
<evidence type="ECO:0000313" key="7">
    <source>
        <dbReference type="Proteomes" id="UP001500902"/>
    </source>
</evidence>
<evidence type="ECO:0000256" key="3">
    <source>
        <dbReference type="ARBA" id="ARBA00022679"/>
    </source>
</evidence>
<dbReference type="EC" id="2.3.1.47" evidence="2"/>
<gene>
    <name evidence="6" type="ORF">GCM10022224_060510</name>
</gene>
<evidence type="ECO:0000256" key="4">
    <source>
        <dbReference type="ARBA" id="ARBA00047715"/>
    </source>
</evidence>
<dbReference type="Pfam" id="PF00155">
    <property type="entry name" value="Aminotran_1_2"/>
    <property type="match status" value="1"/>
</dbReference>
<organism evidence="6 7">
    <name type="scientific">Nonomuraea antimicrobica</name>
    <dbReference type="NCBI Taxonomy" id="561173"/>
    <lineage>
        <taxon>Bacteria</taxon>
        <taxon>Bacillati</taxon>
        <taxon>Actinomycetota</taxon>
        <taxon>Actinomycetes</taxon>
        <taxon>Streptosporangiales</taxon>
        <taxon>Streptosporangiaceae</taxon>
        <taxon>Nonomuraea</taxon>
    </lineage>
</organism>
<dbReference type="PANTHER" id="PTHR13693:SF3">
    <property type="entry name" value="LD36009P"/>
    <property type="match status" value="1"/>
</dbReference>
<evidence type="ECO:0000256" key="1">
    <source>
        <dbReference type="ARBA" id="ARBA00001933"/>
    </source>
</evidence>
<dbReference type="Gene3D" id="3.40.640.10">
    <property type="entry name" value="Type I PLP-dependent aspartate aminotransferase-like (Major domain)"/>
    <property type="match status" value="1"/>
</dbReference>
<comment type="cofactor">
    <cofactor evidence="1">
        <name>pyridoxal 5'-phosphate</name>
        <dbReference type="ChEBI" id="CHEBI:597326"/>
    </cofactor>
</comment>
<keyword evidence="3" id="KW-0808">Transferase</keyword>
<accession>A0ABP7CCJ9</accession>
<dbReference type="EMBL" id="BAAAZP010000104">
    <property type="protein sequence ID" value="GAA3687313.1"/>
    <property type="molecule type" value="Genomic_DNA"/>
</dbReference>
<dbReference type="PANTHER" id="PTHR13693">
    <property type="entry name" value="CLASS II AMINOTRANSFERASE/8-AMINO-7-OXONONANOATE SYNTHASE"/>
    <property type="match status" value="1"/>
</dbReference>
<dbReference type="InterPro" id="IPR015421">
    <property type="entry name" value="PyrdxlP-dep_Trfase_major"/>
</dbReference>
<dbReference type="Gene3D" id="3.90.1150.10">
    <property type="entry name" value="Aspartate Aminotransferase, domain 1"/>
    <property type="match status" value="1"/>
</dbReference>
<evidence type="ECO:0000256" key="2">
    <source>
        <dbReference type="ARBA" id="ARBA00013187"/>
    </source>
</evidence>
<keyword evidence="7" id="KW-1185">Reference proteome</keyword>
<dbReference type="SUPFAM" id="SSF53383">
    <property type="entry name" value="PLP-dependent transferases"/>
    <property type="match status" value="1"/>
</dbReference>
<dbReference type="InterPro" id="IPR015422">
    <property type="entry name" value="PyrdxlP-dep_Trfase_small"/>
</dbReference>